<accession>A0ABQ8SQH9</accession>
<evidence type="ECO:0008006" key="3">
    <source>
        <dbReference type="Google" id="ProtNLM"/>
    </source>
</evidence>
<evidence type="ECO:0000313" key="1">
    <source>
        <dbReference type="EMBL" id="KAJ4436435.1"/>
    </source>
</evidence>
<evidence type="ECO:0000313" key="2">
    <source>
        <dbReference type="Proteomes" id="UP001148838"/>
    </source>
</evidence>
<dbReference type="InterPro" id="IPR036691">
    <property type="entry name" value="Endo/exonu/phosph_ase_sf"/>
</dbReference>
<gene>
    <name evidence="1" type="ORF">ANN_19068</name>
</gene>
<organism evidence="1 2">
    <name type="scientific">Periplaneta americana</name>
    <name type="common">American cockroach</name>
    <name type="synonym">Blatta americana</name>
    <dbReference type="NCBI Taxonomy" id="6978"/>
    <lineage>
        <taxon>Eukaryota</taxon>
        <taxon>Metazoa</taxon>
        <taxon>Ecdysozoa</taxon>
        <taxon>Arthropoda</taxon>
        <taxon>Hexapoda</taxon>
        <taxon>Insecta</taxon>
        <taxon>Pterygota</taxon>
        <taxon>Neoptera</taxon>
        <taxon>Polyneoptera</taxon>
        <taxon>Dictyoptera</taxon>
        <taxon>Blattodea</taxon>
        <taxon>Blattoidea</taxon>
        <taxon>Blattidae</taxon>
        <taxon>Blattinae</taxon>
        <taxon>Periplaneta</taxon>
    </lineage>
</organism>
<sequence length="356" mass="40849">MLMIIIVLYKQPSSSKYCNPSFYEDLAERVVDLRVSYPDASLLLIGDYNSRIGIENISFGDWADGENEVRKANRCSKDKVVNAEGRELLAFCDAFSLEILNGKYERDQKGELTFVNANGGSAVDFIICSKDVIPLIKDFWIGEWSESNHFPVCVQLEIMDETRLTGGGRNKQDQGRSVPIYRWREEHKDVYIQRLEDGLKDVDSVTAEQLTLIIQEAGSVMKLKGNRKKTQGTNKFYDNDCRKAKREMDQALRAFRRLGGDEEREIYVARRKLYKDIVFDKKTQWQCNIAEEIRQVAGRGNETEVWRSLKKLRKGPYVGNNISPEAWKSHFQGVYEGGGITWSRFQFAFSAASSRN</sequence>
<dbReference type="Gene3D" id="3.60.10.10">
    <property type="entry name" value="Endonuclease/exonuclease/phosphatase"/>
    <property type="match status" value="1"/>
</dbReference>
<keyword evidence="2" id="KW-1185">Reference proteome</keyword>
<dbReference type="SUPFAM" id="SSF56219">
    <property type="entry name" value="DNase I-like"/>
    <property type="match status" value="1"/>
</dbReference>
<comment type="caution">
    <text evidence="1">The sequence shown here is derived from an EMBL/GenBank/DDBJ whole genome shotgun (WGS) entry which is preliminary data.</text>
</comment>
<dbReference type="Proteomes" id="UP001148838">
    <property type="component" value="Unassembled WGS sequence"/>
</dbReference>
<protein>
    <recommendedName>
        <fullName evidence="3">Endonuclease/exonuclease/phosphatase domain-containing protein</fullName>
    </recommendedName>
</protein>
<proteinExistence type="predicted"/>
<name>A0ABQ8SQH9_PERAM</name>
<reference evidence="1 2" key="1">
    <citation type="journal article" date="2022" name="Allergy">
        <title>Genome assembly and annotation of Periplaneta americana reveal a comprehensive cockroach allergen profile.</title>
        <authorList>
            <person name="Wang L."/>
            <person name="Xiong Q."/>
            <person name="Saelim N."/>
            <person name="Wang L."/>
            <person name="Nong W."/>
            <person name="Wan A.T."/>
            <person name="Shi M."/>
            <person name="Liu X."/>
            <person name="Cao Q."/>
            <person name="Hui J.H.L."/>
            <person name="Sookrung N."/>
            <person name="Leung T.F."/>
            <person name="Tungtrongchitr A."/>
            <person name="Tsui S.K.W."/>
        </authorList>
    </citation>
    <scope>NUCLEOTIDE SEQUENCE [LARGE SCALE GENOMIC DNA]</scope>
    <source>
        <strain evidence="1">PWHHKU_190912</strain>
    </source>
</reference>
<dbReference type="EMBL" id="JAJSOF020000023">
    <property type="protein sequence ID" value="KAJ4436435.1"/>
    <property type="molecule type" value="Genomic_DNA"/>
</dbReference>